<reference evidence="8 9" key="1">
    <citation type="submission" date="2018-06" db="EMBL/GenBank/DDBJ databases">
        <title>A transcriptomic atlas of mushroom development highlights an independent origin of complex multicellularity.</title>
        <authorList>
            <consortium name="DOE Joint Genome Institute"/>
            <person name="Krizsan K."/>
            <person name="Almasi E."/>
            <person name="Merenyi Z."/>
            <person name="Sahu N."/>
            <person name="Viragh M."/>
            <person name="Koszo T."/>
            <person name="Mondo S."/>
            <person name="Kiss B."/>
            <person name="Balint B."/>
            <person name="Kues U."/>
            <person name="Barry K."/>
            <person name="Hegedus J.C."/>
            <person name="Henrissat B."/>
            <person name="Johnson J."/>
            <person name="Lipzen A."/>
            <person name="Ohm R."/>
            <person name="Nagy I."/>
            <person name="Pangilinan J."/>
            <person name="Yan J."/>
            <person name="Xiong Y."/>
            <person name="Grigoriev I.V."/>
            <person name="Hibbett D.S."/>
            <person name="Nagy L.G."/>
        </authorList>
    </citation>
    <scope>NUCLEOTIDE SEQUENCE [LARGE SCALE GENOMIC DNA]</scope>
    <source>
        <strain evidence="8 9">SZMC22713</strain>
    </source>
</reference>
<organism evidence="8 9">
    <name type="scientific">Rickenella mellea</name>
    <dbReference type="NCBI Taxonomy" id="50990"/>
    <lineage>
        <taxon>Eukaryota</taxon>
        <taxon>Fungi</taxon>
        <taxon>Dikarya</taxon>
        <taxon>Basidiomycota</taxon>
        <taxon>Agaricomycotina</taxon>
        <taxon>Agaricomycetes</taxon>
        <taxon>Hymenochaetales</taxon>
        <taxon>Rickenellaceae</taxon>
        <taxon>Rickenella</taxon>
    </lineage>
</organism>
<dbReference type="GO" id="GO:0005789">
    <property type="term" value="C:endoplasmic reticulum membrane"/>
    <property type="evidence" value="ECO:0007669"/>
    <property type="project" value="TreeGrafter"/>
</dbReference>
<keyword evidence="9" id="KW-1185">Reference proteome</keyword>
<feature type="transmembrane region" description="Helical" evidence="7">
    <location>
        <begin position="263"/>
        <end position="283"/>
    </location>
</feature>
<dbReference type="NCBIfam" id="TIGR00803">
    <property type="entry name" value="nst"/>
    <property type="match status" value="1"/>
</dbReference>
<name>A0A4Y7Q7G5_9AGAM</name>
<dbReference type="GO" id="GO:0005462">
    <property type="term" value="F:UDP-N-acetylglucosamine transmembrane transporter activity"/>
    <property type="evidence" value="ECO:0007669"/>
    <property type="project" value="TreeGrafter"/>
</dbReference>
<dbReference type="PANTHER" id="PTHR10778:SF4">
    <property type="entry name" value="NUCLEOTIDE SUGAR TRANSPORTER SLC35B4"/>
    <property type="match status" value="1"/>
</dbReference>
<dbReference type="PANTHER" id="PTHR10778">
    <property type="entry name" value="SOLUTE CARRIER FAMILY 35 MEMBER B"/>
    <property type="match status" value="1"/>
</dbReference>
<proteinExistence type="predicted"/>
<evidence type="ECO:0000313" key="9">
    <source>
        <dbReference type="Proteomes" id="UP000294933"/>
    </source>
</evidence>
<dbReference type="EMBL" id="ML170169">
    <property type="protein sequence ID" value="TDL23583.1"/>
    <property type="molecule type" value="Genomic_DNA"/>
</dbReference>
<evidence type="ECO:0000256" key="7">
    <source>
        <dbReference type="SAM" id="Phobius"/>
    </source>
</evidence>
<keyword evidence="6 7" id="KW-0472">Membrane</keyword>
<dbReference type="SUPFAM" id="SSF103481">
    <property type="entry name" value="Multidrug resistance efflux transporter EmrE"/>
    <property type="match status" value="1"/>
</dbReference>
<keyword evidence="4 7" id="KW-0812">Transmembrane</keyword>
<dbReference type="Proteomes" id="UP000294933">
    <property type="component" value="Unassembled WGS sequence"/>
</dbReference>
<comment type="subcellular location">
    <subcellularLocation>
        <location evidence="1">Endomembrane system</location>
        <topology evidence="1">Multi-pass membrane protein</topology>
    </subcellularLocation>
</comment>
<accession>A0A4Y7Q7G5</accession>
<dbReference type="AlphaFoldDB" id="A0A4Y7Q7G5"/>
<feature type="transmembrane region" description="Helical" evidence="7">
    <location>
        <begin position="200"/>
        <end position="220"/>
    </location>
</feature>
<evidence type="ECO:0000256" key="4">
    <source>
        <dbReference type="ARBA" id="ARBA00022692"/>
    </source>
</evidence>
<feature type="transmembrane region" description="Helical" evidence="7">
    <location>
        <begin position="100"/>
        <end position="118"/>
    </location>
</feature>
<protein>
    <submittedName>
        <fullName evidence="8">UAA transporter</fullName>
    </submittedName>
</protein>
<evidence type="ECO:0000313" key="8">
    <source>
        <dbReference type="EMBL" id="TDL23583.1"/>
    </source>
</evidence>
<dbReference type="Pfam" id="PF08449">
    <property type="entry name" value="UAA"/>
    <property type="match status" value="1"/>
</dbReference>
<dbReference type="GO" id="GO:0005464">
    <property type="term" value="F:UDP-xylose transmembrane transporter activity"/>
    <property type="evidence" value="ECO:0007669"/>
    <property type="project" value="TreeGrafter"/>
</dbReference>
<gene>
    <name evidence="8" type="ORF">BD410DRAFT_720455</name>
</gene>
<keyword evidence="5 7" id="KW-1133">Transmembrane helix</keyword>
<feature type="transmembrane region" description="Helical" evidence="7">
    <location>
        <begin position="159"/>
        <end position="179"/>
    </location>
</feature>
<keyword evidence="3" id="KW-0762">Sugar transport</keyword>
<sequence length="313" mass="34256">MTLSLIIGGCCSNVITFEHLLRKNSQVGTTMTFSQMLFITTQSLPAFVTWHSGKSFTILPRLKPRQVPLYQWAIQVLALTSGSLLNNWAFAYNIPLSLQIVFRSSGLPVSMLFGLTFFQRKYSFTQVASVILVTAGVVVATLSRPSSSSHQSSADPRTYYTGILMMTISLFLTGTLGALQERTYNRYGPCWREGVFYTHLLSLPIFLFVIPDIIQGFSLLENSSDRLSGVPISYLILGLNLVTQLVCVSGVNQLTSKVSSVSTNLVLTARKAISLCLSVLIFGSGWNSGLGVGASMVFIGSLLYTFGPTRRKS</sequence>
<dbReference type="InterPro" id="IPR037185">
    <property type="entry name" value="EmrE-like"/>
</dbReference>
<feature type="transmembrane region" description="Helical" evidence="7">
    <location>
        <begin position="232"/>
        <end position="251"/>
    </location>
</feature>
<evidence type="ECO:0000256" key="2">
    <source>
        <dbReference type="ARBA" id="ARBA00022448"/>
    </source>
</evidence>
<dbReference type="GO" id="GO:0000139">
    <property type="term" value="C:Golgi membrane"/>
    <property type="evidence" value="ECO:0007669"/>
    <property type="project" value="TreeGrafter"/>
</dbReference>
<dbReference type="InterPro" id="IPR013657">
    <property type="entry name" value="SCL35B1-4/HUT1"/>
</dbReference>
<dbReference type="OrthoDB" id="999962at2759"/>
<feature type="transmembrane region" description="Helical" evidence="7">
    <location>
        <begin position="130"/>
        <end position="147"/>
    </location>
</feature>
<evidence type="ECO:0000256" key="5">
    <source>
        <dbReference type="ARBA" id="ARBA00022989"/>
    </source>
</evidence>
<evidence type="ECO:0000256" key="6">
    <source>
        <dbReference type="ARBA" id="ARBA00023136"/>
    </source>
</evidence>
<evidence type="ECO:0000256" key="3">
    <source>
        <dbReference type="ARBA" id="ARBA00022597"/>
    </source>
</evidence>
<keyword evidence="2" id="KW-0813">Transport</keyword>
<evidence type="ECO:0000256" key="1">
    <source>
        <dbReference type="ARBA" id="ARBA00004127"/>
    </source>
</evidence>
<dbReference type="VEuPathDB" id="FungiDB:BD410DRAFT_720455"/>